<organism evidence="5 6">
    <name type="scientific">Thauera terpenica 58Eu</name>
    <dbReference type="NCBI Taxonomy" id="1348657"/>
    <lineage>
        <taxon>Bacteria</taxon>
        <taxon>Pseudomonadati</taxon>
        <taxon>Pseudomonadota</taxon>
        <taxon>Betaproteobacteria</taxon>
        <taxon>Rhodocyclales</taxon>
        <taxon>Zoogloeaceae</taxon>
        <taxon>Thauera</taxon>
    </lineage>
</organism>
<protein>
    <recommendedName>
        <fullName evidence="4">TrfB transcriptional repressor protein domain-containing protein</fullName>
    </recommendedName>
</protein>
<dbReference type="Gene3D" id="1.10.10.2690">
    <property type="match status" value="1"/>
</dbReference>
<sequence length="118" mass="12962">MTAAEFEAVRPLLNISDDRIKAARLALVDGQTLAAVGYQFGWSRQAVGDAVNVVWKKLEDYHEAQRVTANAGALLPPGWEQVTLIAPSHLIAKFRSEIAQASPPPMQGKPRTRKTKEK</sequence>
<dbReference type="STRING" id="1348657.M622_18875"/>
<keyword evidence="1" id="KW-0805">Transcription regulation</keyword>
<dbReference type="eggNOG" id="ENOG50346FF">
    <property type="taxonomic scope" value="Bacteria"/>
</dbReference>
<dbReference type="AlphaFoldDB" id="S9ZLG3"/>
<keyword evidence="2" id="KW-0804">Transcription</keyword>
<reference evidence="5 6" key="1">
    <citation type="submission" date="2013-06" db="EMBL/GenBank/DDBJ databases">
        <title>Draft genome sequence of Thauera terpenica.</title>
        <authorList>
            <person name="Liu B."/>
            <person name="Frostegard A.H."/>
            <person name="Shapleigh J.P."/>
        </authorList>
    </citation>
    <scope>NUCLEOTIDE SEQUENCE [LARGE SCALE GENOMIC DNA]</scope>
    <source>
        <strain evidence="5 6">58Eu</strain>
    </source>
</reference>
<dbReference type="Pfam" id="PF16509">
    <property type="entry name" value="KORA"/>
    <property type="match status" value="1"/>
</dbReference>
<evidence type="ECO:0000313" key="6">
    <source>
        <dbReference type="Proteomes" id="UP000015455"/>
    </source>
</evidence>
<proteinExistence type="predicted"/>
<evidence type="ECO:0000256" key="1">
    <source>
        <dbReference type="ARBA" id="ARBA00023015"/>
    </source>
</evidence>
<comment type="caution">
    <text evidence="5">The sequence shown here is derived from an EMBL/GenBank/DDBJ whole genome shotgun (WGS) entry which is preliminary data.</text>
</comment>
<evidence type="ECO:0000313" key="5">
    <source>
        <dbReference type="EMBL" id="EPZ14337.1"/>
    </source>
</evidence>
<dbReference type="EMBL" id="ATJV01000087">
    <property type="protein sequence ID" value="EPZ14337.1"/>
    <property type="molecule type" value="Genomic_DNA"/>
</dbReference>
<dbReference type="Proteomes" id="UP000015455">
    <property type="component" value="Unassembled WGS sequence"/>
</dbReference>
<keyword evidence="6" id="KW-1185">Reference proteome</keyword>
<gene>
    <name evidence="5" type="ORF">M622_18875</name>
</gene>
<evidence type="ECO:0000256" key="2">
    <source>
        <dbReference type="ARBA" id="ARBA00023163"/>
    </source>
</evidence>
<evidence type="ECO:0000256" key="3">
    <source>
        <dbReference type="SAM" id="MobiDB-lite"/>
    </source>
</evidence>
<dbReference type="InterPro" id="IPR053721">
    <property type="entry name" value="Fimbrial_Adhesin_Reg"/>
</dbReference>
<feature type="region of interest" description="Disordered" evidence="3">
    <location>
        <begin position="97"/>
        <end position="118"/>
    </location>
</feature>
<feature type="domain" description="TrfB transcriptional repressor protein" evidence="4">
    <location>
        <begin position="1"/>
        <end position="94"/>
    </location>
</feature>
<accession>S9ZLG3</accession>
<name>S9ZLG3_9RHOO</name>
<dbReference type="PATRIC" id="fig|1348657.5.peg.3188"/>
<dbReference type="InterPro" id="IPR032428">
    <property type="entry name" value="TrfB"/>
</dbReference>
<evidence type="ECO:0000259" key="4">
    <source>
        <dbReference type="Pfam" id="PF16509"/>
    </source>
</evidence>